<dbReference type="PANTHER" id="PTHR42912">
    <property type="entry name" value="METHYLTRANSFERASE"/>
    <property type="match status" value="1"/>
</dbReference>
<dbReference type="Proteomes" id="UP000297890">
    <property type="component" value="Unassembled WGS sequence"/>
</dbReference>
<dbReference type="InterPro" id="IPR029063">
    <property type="entry name" value="SAM-dependent_MTases_sf"/>
</dbReference>
<dbReference type="OrthoDB" id="9792690at2"/>
<comment type="caution">
    <text evidence="1">The sequence shown here is derived from an EMBL/GenBank/DDBJ whole genome shotgun (WGS) entry which is preliminary data.</text>
</comment>
<dbReference type="NCBIfam" id="TIGR02081">
    <property type="entry name" value="metW"/>
    <property type="match status" value="1"/>
</dbReference>
<dbReference type="InterPro" id="IPR010743">
    <property type="entry name" value="Methionine_synth_MetW"/>
</dbReference>
<dbReference type="RefSeq" id="WP_135282489.1">
    <property type="nucleotide sequence ID" value="NZ_SRIO01000016.1"/>
</dbReference>
<evidence type="ECO:0000313" key="2">
    <source>
        <dbReference type="Proteomes" id="UP000297890"/>
    </source>
</evidence>
<keyword evidence="2" id="KW-1185">Reference proteome</keyword>
<evidence type="ECO:0000313" key="1">
    <source>
        <dbReference type="EMBL" id="TFZ81720.1"/>
    </source>
</evidence>
<dbReference type="AlphaFoldDB" id="A0A4Z0F835"/>
<protein>
    <submittedName>
        <fullName evidence="1">Methionine biosynthesis protein MetW</fullName>
    </submittedName>
</protein>
<dbReference type="EMBL" id="SRIO01000016">
    <property type="protein sequence ID" value="TFZ81720.1"/>
    <property type="molecule type" value="Genomic_DNA"/>
</dbReference>
<dbReference type="SUPFAM" id="SSF53335">
    <property type="entry name" value="S-adenosyl-L-methionine-dependent methyltransferases"/>
    <property type="match status" value="1"/>
</dbReference>
<dbReference type="Pfam" id="PF07021">
    <property type="entry name" value="MetW"/>
    <property type="match status" value="1"/>
</dbReference>
<sequence length="204" mass="23467">MSALRPDLEIISHWVRPRTHVLDLGCGDGTLLRHLQETRQVTGYGLEIDPENVVKSIKAGIQVVQTDIDQGLAPFADQSFDYVILTQALQVVHHPEQLLREMLRVGREGIVTFPNFGHWRCRLQLAWRGRMPLSETLPQPWYNTPNIRLCTLKDFEILCREQGYRIRSRQVVDSRHHGSWLMHFSPNLLGEIALYSLTGRKGPL</sequence>
<name>A0A4Z0F835_9GAMM</name>
<dbReference type="PANTHER" id="PTHR42912:SF58">
    <property type="entry name" value="BLR1400 PROTEIN"/>
    <property type="match status" value="1"/>
</dbReference>
<accession>A0A4Z0F835</accession>
<reference evidence="1 2" key="1">
    <citation type="journal article" date="2019" name="ISME J.">
        <title>Candidatus Macondimonas diazotrophica, a novel gammaproteobacterial genus dominating crude-oil-contaminated coastal sediments.</title>
        <authorList>
            <person name="Karthikeyan S."/>
            <person name="Konstantinidis K."/>
        </authorList>
    </citation>
    <scope>NUCLEOTIDE SEQUENCE [LARGE SCALE GENOMIC DNA]</scope>
    <source>
        <strain evidence="1 2">KTK01</strain>
    </source>
</reference>
<dbReference type="CDD" id="cd02440">
    <property type="entry name" value="AdoMet_MTases"/>
    <property type="match status" value="1"/>
</dbReference>
<dbReference type="Gene3D" id="3.40.50.150">
    <property type="entry name" value="Vaccinia Virus protein VP39"/>
    <property type="match status" value="1"/>
</dbReference>
<dbReference type="GO" id="GO:0008168">
    <property type="term" value="F:methyltransferase activity"/>
    <property type="evidence" value="ECO:0007669"/>
    <property type="project" value="TreeGrafter"/>
</dbReference>
<dbReference type="InterPro" id="IPR050508">
    <property type="entry name" value="Methyltransf_Superfamily"/>
</dbReference>
<proteinExistence type="predicted"/>
<gene>
    <name evidence="1" type="primary">metW</name>
    <name evidence="1" type="ORF">E4680_11125</name>
</gene>
<organism evidence="1 2">
    <name type="scientific">Candidatus Macondimonas diazotrophica</name>
    <dbReference type="NCBI Taxonomy" id="2305248"/>
    <lineage>
        <taxon>Bacteria</taxon>
        <taxon>Pseudomonadati</taxon>
        <taxon>Pseudomonadota</taxon>
        <taxon>Gammaproteobacteria</taxon>
        <taxon>Chromatiales</taxon>
        <taxon>Ectothiorhodospiraceae</taxon>
        <taxon>Candidatus Macondimonas</taxon>
    </lineage>
</organism>